<comment type="caution">
    <text evidence="2">The sequence shown here is derived from an EMBL/GenBank/DDBJ whole genome shotgun (WGS) entry which is preliminary data.</text>
</comment>
<sequence>MPAATAQTLTAHPAVGMALAVLIGLLVTWGALIVAYHSTYPIGFSVTTFAFGAYVFTRLGVAWARKCCSVRSSACPPTRHGRRR</sequence>
<keyword evidence="1" id="KW-0812">Transmembrane</keyword>
<dbReference type="RefSeq" id="WP_290113797.1">
    <property type="nucleotide sequence ID" value="NZ_JAUEPL010000034.1"/>
</dbReference>
<dbReference type="EMBL" id="JAUEPL010000034">
    <property type="protein sequence ID" value="MDN3296513.1"/>
    <property type="molecule type" value="Genomic_DNA"/>
</dbReference>
<reference evidence="2" key="1">
    <citation type="submission" date="2023-06" db="EMBL/GenBank/DDBJ databases">
        <title>WGS-Sequencing of Streptomyces ficellus isolate 21 collected from sand in Gara Djebilet Iron Mine in Algeria.</title>
        <authorList>
            <person name="Zegers G.P."/>
            <person name="Gomez A."/>
            <person name="Gueddou A."/>
            <person name="Zahara A.F."/>
            <person name="Worth M."/>
            <person name="Sevigny J.L."/>
            <person name="Tisa L."/>
        </authorList>
    </citation>
    <scope>NUCLEOTIDE SEQUENCE</scope>
    <source>
        <strain evidence="2">AS11</strain>
    </source>
</reference>
<evidence type="ECO:0000313" key="2">
    <source>
        <dbReference type="EMBL" id="MDN3296513.1"/>
    </source>
</evidence>
<proteinExistence type="predicted"/>
<feature type="transmembrane region" description="Helical" evidence="1">
    <location>
        <begin position="42"/>
        <end position="61"/>
    </location>
</feature>
<name>A0ABT7ZAP8_9ACTN</name>
<evidence type="ECO:0000256" key="1">
    <source>
        <dbReference type="SAM" id="Phobius"/>
    </source>
</evidence>
<protein>
    <submittedName>
        <fullName evidence="2">Uncharacterized protein</fullName>
    </submittedName>
</protein>
<gene>
    <name evidence="2" type="ORF">QWM81_21165</name>
</gene>
<keyword evidence="1" id="KW-1133">Transmembrane helix</keyword>
<feature type="transmembrane region" description="Helical" evidence="1">
    <location>
        <begin position="12"/>
        <end position="36"/>
    </location>
</feature>
<organism evidence="2 3">
    <name type="scientific">Streptomyces ficellus</name>
    <dbReference type="NCBI Taxonomy" id="1977088"/>
    <lineage>
        <taxon>Bacteria</taxon>
        <taxon>Bacillati</taxon>
        <taxon>Actinomycetota</taxon>
        <taxon>Actinomycetes</taxon>
        <taxon>Kitasatosporales</taxon>
        <taxon>Streptomycetaceae</taxon>
        <taxon>Streptomyces</taxon>
    </lineage>
</organism>
<keyword evidence="1" id="KW-0472">Membrane</keyword>
<dbReference type="Proteomes" id="UP001174050">
    <property type="component" value="Unassembled WGS sequence"/>
</dbReference>
<evidence type="ECO:0000313" key="3">
    <source>
        <dbReference type="Proteomes" id="UP001174050"/>
    </source>
</evidence>
<accession>A0ABT7ZAP8</accession>
<keyword evidence="3" id="KW-1185">Reference proteome</keyword>